<organism evidence="1 2">
    <name type="scientific">Aliterella atlantica CENA595</name>
    <dbReference type="NCBI Taxonomy" id="1618023"/>
    <lineage>
        <taxon>Bacteria</taxon>
        <taxon>Bacillati</taxon>
        <taxon>Cyanobacteriota</taxon>
        <taxon>Cyanophyceae</taxon>
        <taxon>Chroococcidiopsidales</taxon>
        <taxon>Aliterellaceae</taxon>
        <taxon>Aliterella</taxon>
    </lineage>
</organism>
<comment type="caution">
    <text evidence="1">The sequence shown here is derived from an EMBL/GenBank/DDBJ whole genome shotgun (WGS) entry which is preliminary data.</text>
</comment>
<reference evidence="1 2" key="1">
    <citation type="submission" date="2015-02" db="EMBL/GenBank/DDBJ databases">
        <title>Draft genome of a novel marine cyanobacterium (Chroococcales) isolated from South Atlantic Ocean.</title>
        <authorList>
            <person name="Rigonato J."/>
            <person name="Alvarenga D.O."/>
            <person name="Branco L.H."/>
            <person name="Varani A.M."/>
            <person name="Brandini F.P."/>
            <person name="Fiore M.F."/>
        </authorList>
    </citation>
    <scope>NUCLEOTIDE SEQUENCE [LARGE SCALE GENOMIC DNA]</scope>
    <source>
        <strain evidence="1 2">CENA595</strain>
    </source>
</reference>
<evidence type="ECO:0008006" key="3">
    <source>
        <dbReference type="Google" id="ProtNLM"/>
    </source>
</evidence>
<keyword evidence="2" id="KW-1185">Reference proteome</keyword>
<proteinExistence type="predicted"/>
<accession>A0A0D8ZPS1</accession>
<sequence length="108" mass="12386">MHSVIVLVEPETGVLWAIKENLMRQFQREFKIYSADSDPAALEKLKQLQQCNDSLALFVVKQQNSPITGVEFLQLVMETFPTAKRLLLNLYDDDDIPARIPLLQTLEI</sequence>
<dbReference type="EMBL" id="JYON01000024">
    <property type="protein sequence ID" value="KJH70347.1"/>
    <property type="molecule type" value="Genomic_DNA"/>
</dbReference>
<gene>
    <name evidence="1" type="ORF">UH38_18765</name>
</gene>
<dbReference type="STRING" id="1618023.UH38_18765"/>
<evidence type="ECO:0000313" key="1">
    <source>
        <dbReference type="EMBL" id="KJH70347.1"/>
    </source>
</evidence>
<evidence type="ECO:0000313" key="2">
    <source>
        <dbReference type="Proteomes" id="UP000032452"/>
    </source>
</evidence>
<dbReference type="Proteomes" id="UP000032452">
    <property type="component" value="Unassembled WGS sequence"/>
</dbReference>
<dbReference type="RefSeq" id="WP_045056219.1">
    <property type="nucleotide sequence ID" value="NZ_CAWMDP010000016.1"/>
</dbReference>
<name>A0A0D8ZPS1_9CYAN</name>
<dbReference type="AlphaFoldDB" id="A0A0D8ZPS1"/>
<protein>
    <recommendedName>
        <fullName evidence="3">Response regulatory domain-containing protein</fullName>
    </recommendedName>
</protein>